<dbReference type="Gene3D" id="1.10.10.60">
    <property type="entry name" value="Homeodomain-like"/>
    <property type="match status" value="1"/>
</dbReference>
<dbReference type="PANTHER" id="PTHR37293:SF7">
    <property type="entry name" value="HYPOTHETICAL PHAGE PROTEIN"/>
    <property type="match status" value="1"/>
</dbReference>
<evidence type="ECO:0000313" key="3">
    <source>
        <dbReference type="Proteomes" id="UP000322454"/>
    </source>
</evidence>
<name>A0A520XG65_9DELT</name>
<dbReference type="InterPro" id="IPR053162">
    <property type="entry name" value="DnaD"/>
</dbReference>
<evidence type="ECO:0000259" key="1">
    <source>
        <dbReference type="Pfam" id="PF09681"/>
    </source>
</evidence>
<feature type="domain" description="Phage replisome organiser N-terminal" evidence="1">
    <location>
        <begin position="6"/>
        <end position="129"/>
    </location>
</feature>
<gene>
    <name evidence="2" type="ORF">EVJ48_01400</name>
</gene>
<dbReference type="NCBIfam" id="TIGR01714">
    <property type="entry name" value="phage_rep_org_N"/>
    <property type="match status" value="1"/>
</dbReference>
<reference evidence="2 3" key="1">
    <citation type="submission" date="2019-01" db="EMBL/GenBank/DDBJ databases">
        <title>Insights into ecological role of a new deltaproteobacterial order Candidatus Sinidesulfobacterales (Sva0485) by metagenomics and metatranscriptomics.</title>
        <authorList>
            <person name="Tan S."/>
            <person name="Liu J."/>
            <person name="Fang Y."/>
            <person name="Hedlund B."/>
            <person name="Lian Z.-H."/>
            <person name="Huang L.-Y."/>
            <person name="Li J.-T."/>
            <person name="Huang L.-N."/>
            <person name="Li W.-J."/>
            <person name="Jiang H.-C."/>
            <person name="Dong H.-L."/>
            <person name="Shu W.-S."/>
        </authorList>
    </citation>
    <scope>NUCLEOTIDE SEQUENCE [LARGE SCALE GENOMIC DNA]</scope>
    <source>
        <strain evidence="2">AP4</strain>
    </source>
</reference>
<protein>
    <recommendedName>
        <fullName evidence="1">Phage replisome organiser N-terminal domain-containing protein</fullName>
    </recommendedName>
</protein>
<evidence type="ECO:0000313" key="2">
    <source>
        <dbReference type="EMBL" id="RZV40173.1"/>
    </source>
</evidence>
<dbReference type="EMBL" id="SHMQ01000002">
    <property type="protein sequence ID" value="RZV40173.1"/>
    <property type="molecule type" value="Genomic_DNA"/>
</dbReference>
<organism evidence="2 3">
    <name type="scientific">Candidatus Acidulodesulfobacterium acidiphilum</name>
    <dbReference type="NCBI Taxonomy" id="2597224"/>
    <lineage>
        <taxon>Bacteria</taxon>
        <taxon>Deltaproteobacteria</taxon>
        <taxon>Candidatus Acidulodesulfobacterales</taxon>
        <taxon>Candidatus Acidulodesulfobacterium</taxon>
    </lineage>
</organism>
<dbReference type="InterPro" id="IPR010056">
    <property type="entry name" value="Phage_rep_org__N"/>
</dbReference>
<dbReference type="Proteomes" id="UP000322454">
    <property type="component" value="Unassembled WGS sequence"/>
</dbReference>
<dbReference type="AlphaFoldDB" id="A0A520XG65"/>
<comment type="caution">
    <text evidence="2">The sequence shown here is derived from an EMBL/GenBank/DDBJ whole genome shotgun (WGS) entry which is preliminary data.</text>
</comment>
<dbReference type="PANTHER" id="PTHR37293">
    <property type="entry name" value="PHAGE REPLICATION PROTEIN-RELATED"/>
    <property type="match status" value="1"/>
</dbReference>
<proteinExistence type="predicted"/>
<accession>A0A520XG65</accession>
<sequence length="514" mass="60005">MSMIKWIKISTNIFDDEKIKLIDGMPERDTILVVLFKIFVLAGKSNNSGELLFSNKIPYTDEMLSTIFDRPLNSVRLALSVLVQYEIIELLNKDEQKIYCLKNWSKYQNIDGMERVKELNRQRVENYREKQKLLSLSSKHAESEIYELYKKGYTLRDIGKKFNMSKNTVSRIIKKIENLLKENNNMPDQYDNEIFQNNSNIDKQEDSEYDSDNKTGETQLSHICPTTVPYLSQDCPYVVPMLSHDGTKITPKTVPNFVPRDNANASESKDNCCNVTSNVSVTLRNAYKNKNKNKDIDLEKENTEEEDLRNDEKRRCVVIPENIISFNPENNKMEIPEALIKILQSAYPDVDLELKFKEMSLWLMSNPETVLDIQKNNAGNFMRFAVKWLFNEKTKTKANAKTKKATKYNISFDSEIASFTGLTEDYLNILKSKFPYLDIYLEIKKMESWLLNNPSKRPASDYMRFINNWLTRAQDNKSLKSSINYSKRTWDEIRTEKNNEISKRLEEKIKAGLL</sequence>
<dbReference type="Pfam" id="PF09681">
    <property type="entry name" value="Phage_rep_org_N"/>
    <property type="match status" value="1"/>
</dbReference>